<dbReference type="AlphaFoldDB" id="A0A285TIH5"/>
<feature type="transmembrane region" description="Helical" evidence="4">
    <location>
        <begin position="65"/>
        <end position="84"/>
    </location>
</feature>
<dbReference type="Pfam" id="PF00211">
    <property type="entry name" value="Guanylate_cyc"/>
    <property type="match status" value="1"/>
</dbReference>
<feature type="transmembrane region" description="Helical" evidence="4">
    <location>
        <begin position="96"/>
        <end position="115"/>
    </location>
</feature>
<dbReference type="GO" id="GO:0035556">
    <property type="term" value="P:intracellular signal transduction"/>
    <property type="evidence" value="ECO:0007669"/>
    <property type="project" value="InterPro"/>
</dbReference>
<reference evidence="7 8" key="1">
    <citation type="submission" date="2017-08" db="EMBL/GenBank/DDBJ databases">
        <authorList>
            <person name="de Groot N.N."/>
        </authorList>
    </citation>
    <scope>NUCLEOTIDE SEQUENCE [LARGE SCALE GENOMIC DNA]</scope>
    <source>
        <strain evidence="7 8">USBA 352</strain>
    </source>
</reference>
<feature type="transmembrane region" description="Helical" evidence="4">
    <location>
        <begin position="135"/>
        <end position="163"/>
    </location>
</feature>
<dbReference type="Gene3D" id="3.30.70.1230">
    <property type="entry name" value="Nucleotide cyclase"/>
    <property type="match status" value="1"/>
</dbReference>
<dbReference type="CDD" id="cd00207">
    <property type="entry name" value="fer2"/>
    <property type="match status" value="1"/>
</dbReference>
<keyword evidence="8" id="KW-1185">Reference proteome</keyword>
<dbReference type="SUPFAM" id="SSF81343">
    <property type="entry name" value="Fumarate reductase respiratory complex transmembrane subunits"/>
    <property type="match status" value="1"/>
</dbReference>
<dbReference type="STRING" id="538381.GCA_001696535_01659"/>
<dbReference type="EMBL" id="OBML01000011">
    <property type="protein sequence ID" value="SOC21928.1"/>
    <property type="molecule type" value="Genomic_DNA"/>
</dbReference>
<dbReference type="GO" id="GO:0006171">
    <property type="term" value="P:cAMP biosynthetic process"/>
    <property type="evidence" value="ECO:0007669"/>
    <property type="project" value="TreeGrafter"/>
</dbReference>
<feature type="transmembrane region" description="Helical" evidence="4">
    <location>
        <begin position="225"/>
        <end position="244"/>
    </location>
</feature>
<dbReference type="InterPro" id="IPR001041">
    <property type="entry name" value="2Fe-2S_ferredoxin-type"/>
</dbReference>
<organism evidence="7 8">
    <name type="scientific">Stappia indica</name>
    <dbReference type="NCBI Taxonomy" id="538381"/>
    <lineage>
        <taxon>Bacteria</taxon>
        <taxon>Pseudomonadati</taxon>
        <taxon>Pseudomonadota</taxon>
        <taxon>Alphaproteobacteria</taxon>
        <taxon>Hyphomicrobiales</taxon>
        <taxon>Stappiaceae</taxon>
        <taxon>Stappia</taxon>
    </lineage>
</organism>
<dbReference type="SMART" id="SM00044">
    <property type="entry name" value="CYCc"/>
    <property type="match status" value="1"/>
</dbReference>
<dbReference type="PROSITE" id="PS50125">
    <property type="entry name" value="GUANYLATE_CYCLASE_2"/>
    <property type="match status" value="1"/>
</dbReference>
<dbReference type="SUPFAM" id="SSF54292">
    <property type="entry name" value="2Fe-2S ferredoxin-like"/>
    <property type="match status" value="1"/>
</dbReference>
<dbReference type="InterPro" id="IPR034804">
    <property type="entry name" value="SQR/QFR_C/D"/>
</dbReference>
<dbReference type="PROSITE" id="PS51085">
    <property type="entry name" value="2FE2S_FER_2"/>
    <property type="match status" value="1"/>
</dbReference>
<evidence type="ECO:0000313" key="8">
    <source>
        <dbReference type="Proteomes" id="UP000219331"/>
    </source>
</evidence>
<feature type="transmembrane region" description="Helical" evidence="4">
    <location>
        <begin position="175"/>
        <end position="192"/>
    </location>
</feature>
<dbReference type="Gene3D" id="3.10.20.30">
    <property type="match status" value="1"/>
</dbReference>
<evidence type="ECO:0000313" key="7">
    <source>
        <dbReference type="EMBL" id="SOC21928.1"/>
    </source>
</evidence>
<dbReference type="InterPro" id="IPR050697">
    <property type="entry name" value="Adenylyl/Guanylyl_Cyclase_3/4"/>
</dbReference>
<name>A0A285TIH5_9HYPH</name>
<accession>A0A285TIH5</accession>
<dbReference type="GO" id="GO:0004016">
    <property type="term" value="F:adenylate cyclase activity"/>
    <property type="evidence" value="ECO:0007669"/>
    <property type="project" value="UniProtKB-ARBA"/>
</dbReference>
<proteinExistence type="predicted"/>
<feature type="domain" description="Guanylate cyclase" evidence="5">
    <location>
        <begin position="367"/>
        <end position="503"/>
    </location>
</feature>
<gene>
    <name evidence="7" type="ORF">SAMN05421512_111190</name>
</gene>
<dbReference type="GO" id="GO:0005886">
    <property type="term" value="C:plasma membrane"/>
    <property type="evidence" value="ECO:0007669"/>
    <property type="project" value="UniProtKB-SubCell"/>
</dbReference>
<evidence type="ECO:0000256" key="3">
    <source>
        <dbReference type="ARBA" id="ARBA00023136"/>
    </source>
</evidence>
<feature type="transmembrane region" description="Helical" evidence="4">
    <location>
        <begin position="21"/>
        <end position="45"/>
    </location>
</feature>
<dbReference type="GO" id="GO:0051536">
    <property type="term" value="F:iron-sulfur cluster binding"/>
    <property type="evidence" value="ECO:0007669"/>
    <property type="project" value="InterPro"/>
</dbReference>
<keyword evidence="2" id="KW-1003">Cell membrane</keyword>
<dbReference type="CDD" id="cd07302">
    <property type="entry name" value="CHD"/>
    <property type="match status" value="1"/>
</dbReference>
<dbReference type="Pfam" id="PF00111">
    <property type="entry name" value="Fer2"/>
    <property type="match status" value="1"/>
</dbReference>
<evidence type="ECO:0000256" key="1">
    <source>
        <dbReference type="ARBA" id="ARBA00004651"/>
    </source>
</evidence>
<evidence type="ECO:0000256" key="2">
    <source>
        <dbReference type="ARBA" id="ARBA00022475"/>
    </source>
</evidence>
<evidence type="ECO:0000259" key="5">
    <source>
        <dbReference type="PROSITE" id="PS50125"/>
    </source>
</evidence>
<dbReference type="Proteomes" id="UP000219331">
    <property type="component" value="Unassembled WGS sequence"/>
</dbReference>
<comment type="subcellular location">
    <subcellularLocation>
        <location evidence="1">Cell membrane</location>
        <topology evidence="1">Multi-pass membrane protein</topology>
    </subcellularLocation>
</comment>
<keyword evidence="3 4" id="KW-0472">Membrane</keyword>
<dbReference type="InterPro" id="IPR012675">
    <property type="entry name" value="Beta-grasp_dom_sf"/>
</dbReference>
<protein>
    <submittedName>
        <fullName evidence="7">Adenylate cyclase</fullName>
    </submittedName>
</protein>
<keyword evidence="4" id="KW-0812">Transmembrane</keyword>
<evidence type="ECO:0000259" key="6">
    <source>
        <dbReference type="PROSITE" id="PS51085"/>
    </source>
</evidence>
<dbReference type="RefSeq" id="WP_208980410.1">
    <property type="nucleotide sequence ID" value="NZ_OBML01000011.1"/>
</dbReference>
<dbReference type="InterPro" id="IPR036010">
    <property type="entry name" value="2Fe-2S_ferredoxin-like_sf"/>
</dbReference>
<dbReference type="PANTHER" id="PTHR43081">
    <property type="entry name" value="ADENYLATE CYCLASE, TERMINAL-DIFFERENTIATION SPECIFIC-RELATED"/>
    <property type="match status" value="1"/>
</dbReference>
<dbReference type="SUPFAM" id="SSF55073">
    <property type="entry name" value="Nucleotide cyclase"/>
    <property type="match status" value="1"/>
</dbReference>
<feature type="domain" description="2Fe-2S ferredoxin-type" evidence="6">
    <location>
        <begin position="249"/>
        <end position="344"/>
    </location>
</feature>
<dbReference type="InterPro" id="IPR001054">
    <property type="entry name" value="A/G_cyclase"/>
</dbReference>
<dbReference type="InterPro" id="IPR029787">
    <property type="entry name" value="Nucleotide_cyclase"/>
</dbReference>
<evidence type="ECO:0000256" key="4">
    <source>
        <dbReference type="SAM" id="Phobius"/>
    </source>
</evidence>
<keyword evidence="4" id="KW-1133">Transmembrane helix</keyword>
<sequence>MAHKKTSASADGQGIRQRLRLGSGLVLLTFAFSHLLNHMLGIWSIEAMEAGRRIFLAVWRSPPGEILLLSALLVHVALALWKTARRRSLRLSAWQWAQLLLGLAIPFLLLPHAIGTGGLQERFGYDDTYRNVLTVLWPGLIFNQTVLMLLVWLHGMIGLHFWLRLKAGYAPFKPFLFAFALLVPVLASWGWIDAGRRLRLTENIPFPLTPEMTAWSDPLVAMLRSGFYALVALVIVVIVLRALVRRSRQTIEITYPGDRVVKVAPGPTLLEISKMNGIPHADVCGGRARCSTCRTRILDGLDTLPAPSATEAKVLARISAGEDIRLACQVRPEAPLKVQPLVPASGAVRVSGSDGDAYHWGVEQPAAILFIDLRNFTGLAETRLSYDVVFLLNRYLGETARAIEACGGYVDKFIGDGVMAIFGMKDGLQAGCRNALAATNAIAETMERLNVELGPQLSAPLRVGMGLHAGPVILGRIGAVSGNGASARITALGDVVNIASRLETATKELGHSLVVSSAVLEAAGYTCDLAGRTEIAVRGRREPLDVFALDPPARLVDTLSQPAVPSA</sequence>
<dbReference type="PANTHER" id="PTHR43081:SF17">
    <property type="entry name" value="BLL5647 PROTEIN"/>
    <property type="match status" value="1"/>
</dbReference>